<comment type="caution">
    <text evidence="10">The sequence shown here is derived from an EMBL/GenBank/DDBJ whole genome shotgun (WGS) entry which is preliminary data.</text>
</comment>
<feature type="transmembrane region" description="Helical" evidence="9">
    <location>
        <begin position="107"/>
        <end position="129"/>
    </location>
</feature>
<comment type="function">
    <text evidence="9">Converts heme B (protoheme IX) to heme O by substitution of the vinyl group on carbon 2 of heme B porphyrin ring with a hydroxyethyl farnesyl side group.</text>
</comment>
<dbReference type="GO" id="GO:0048034">
    <property type="term" value="P:heme O biosynthetic process"/>
    <property type="evidence" value="ECO:0007669"/>
    <property type="project" value="UniProtKB-UniRule"/>
</dbReference>
<gene>
    <name evidence="9 10" type="primary">ctaB</name>
    <name evidence="10" type="ORF">GCM10010954_27760</name>
</gene>
<keyword evidence="5 9" id="KW-1133">Transmembrane helix</keyword>
<dbReference type="NCBIfam" id="TIGR01473">
    <property type="entry name" value="cyoE_ctaB"/>
    <property type="match status" value="1"/>
</dbReference>
<feature type="transmembrane region" description="Helical" evidence="9">
    <location>
        <begin position="30"/>
        <end position="53"/>
    </location>
</feature>
<dbReference type="InterPro" id="IPR030470">
    <property type="entry name" value="UbiA_prenylTrfase_CS"/>
</dbReference>
<reference evidence="10" key="1">
    <citation type="journal article" date="2014" name="Int. J. Syst. Evol. Microbiol.">
        <title>Complete genome sequence of Corynebacterium casei LMG S-19264T (=DSM 44701T), isolated from a smear-ripened cheese.</title>
        <authorList>
            <consortium name="US DOE Joint Genome Institute (JGI-PGF)"/>
            <person name="Walter F."/>
            <person name="Albersmeier A."/>
            <person name="Kalinowski J."/>
            <person name="Ruckert C."/>
        </authorList>
    </citation>
    <scope>NUCLEOTIDE SEQUENCE</scope>
    <source>
        <strain evidence="10">CGMCC 1.12153</strain>
    </source>
</reference>
<comment type="subcellular location">
    <subcellularLocation>
        <location evidence="9">Cell membrane</location>
        <topology evidence="9">Multi-pass membrane protein</topology>
    </subcellularLocation>
    <subcellularLocation>
        <location evidence="1">Membrane</location>
        <topology evidence="1">Multi-pass membrane protein</topology>
    </subcellularLocation>
</comment>
<dbReference type="AlphaFoldDB" id="A0A917B6E7"/>
<sequence length="308" mass="34876">MIKVIKVEKTLNDHSSSESKLITRSDLKSLFKAVVLVSNVLPVFTGLWLALFYTEASFKEHWDVFLLTIIGSTFIMAGALLLNNWYDADIDAVMERTKDRPTVTGKVSLKNVLTMGIALSILGFIILLFTTLEAAMYAFVGWFTYVVLYTMWSKRKYTLNTLIGSISGAVTPLIGWAAIEPAFHIVPIVLFLSLFIWQIPHTFAIAIKKCEEYKAAGVAMLPVKRGFEYTKGHMLVYVTCLCPLPFFLPSLGWVFFTIATLLSIGWIVLALKGFFVKDDLKWAHWMFLYSLNYLMILFGAMVIVTFFH</sequence>
<keyword evidence="4 9" id="KW-0812">Transmembrane</keyword>
<dbReference type="InterPro" id="IPR044878">
    <property type="entry name" value="UbiA_sf"/>
</dbReference>
<keyword evidence="11" id="KW-1185">Reference proteome</keyword>
<organism evidence="10 11">
    <name type="scientific">Halobacillus andaensis</name>
    <dbReference type="NCBI Taxonomy" id="1176239"/>
    <lineage>
        <taxon>Bacteria</taxon>
        <taxon>Bacillati</taxon>
        <taxon>Bacillota</taxon>
        <taxon>Bacilli</taxon>
        <taxon>Bacillales</taxon>
        <taxon>Bacillaceae</taxon>
        <taxon>Halobacillus</taxon>
    </lineage>
</organism>
<proteinExistence type="inferred from homology"/>
<keyword evidence="3 9" id="KW-0808">Transferase</keyword>
<dbReference type="Gene3D" id="1.10.357.140">
    <property type="entry name" value="UbiA prenyltransferase"/>
    <property type="match status" value="1"/>
</dbReference>
<dbReference type="Proteomes" id="UP000660110">
    <property type="component" value="Unassembled WGS sequence"/>
</dbReference>
<comment type="pathway">
    <text evidence="9">Porphyrin-containing compound metabolism; heme O biosynthesis; heme O from protoheme: step 1/1.</text>
</comment>
<evidence type="ECO:0000256" key="9">
    <source>
        <dbReference type="HAMAP-Rule" id="MF_00154"/>
    </source>
</evidence>
<keyword evidence="7 9" id="KW-0472">Membrane</keyword>
<dbReference type="CDD" id="cd13957">
    <property type="entry name" value="PT_UbiA_Cox10"/>
    <property type="match status" value="1"/>
</dbReference>
<dbReference type="InterPro" id="IPR000537">
    <property type="entry name" value="UbiA_prenyltransferase"/>
</dbReference>
<evidence type="ECO:0000256" key="3">
    <source>
        <dbReference type="ARBA" id="ARBA00022679"/>
    </source>
</evidence>
<feature type="transmembrane region" description="Helical" evidence="9">
    <location>
        <begin position="65"/>
        <end position="86"/>
    </location>
</feature>
<protein>
    <recommendedName>
        <fullName evidence="9">Protoheme IX farnesyltransferase</fullName>
        <ecNumber evidence="9">2.5.1.141</ecNumber>
    </recommendedName>
    <alternativeName>
        <fullName evidence="9">Heme B farnesyltransferase</fullName>
    </alternativeName>
    <alternativeName>
        <fullName evidence="9">Heme O synthase</fullName>
    </alternativeName>
</protein>
<feature type="transmembrane region" description="Helical" evidence="9">
    <location>
        <begin position="135"/>
        <end position="152"/>
    </location>
</feature>
<evidence type="ECO:0000256" key="5">
    <source>
        <dbReference type="ARBA" id="ARBA00022989"/>
    </source>
</evidence>
<dbReference type="GO" id="GO:0005886">
    <property type="term" value="C:plasma membrane"/>
    <property type="evidence" value="ECO:0007669"/>
    <property type="project" value="UniProtKB-SubCell"/>
</dbReference>
<dbReference type="PROSITE" id="PS00943">
    <property type="entry name" value="UBIA"/>
    <property type="match status" value="1"/>
</dbReference>
<dbReference type="HAMAP" id="MF_00154">
    <property type="entry name" value="CyoE_CtaB"/>
    <property type="match status" value="1"/>
</dbReference>
<dbReference type="GO" id="GO:0008495">
    <property type="term" value="F:protoheme IX farnesyltransferase activity"/>
    <property type="evidence" value="ECO:0007669"/>
    <property type="project" value="UniProtKB-UniRule"/>
</dbReference>
<feature type="transmembrane region" description="Helical" evidence="9">
    <location>
        <begin position="253"/>
        <end position="275"/>
    </location>
</feature>
<comment type="similarity">
    <text evidence="9">Belongs to the UbiA prenyltransferase family. Protoheme IX farnesyltransferase subfamily.</text>
</comment>
<evidence type="ECO:0000256" key="4">
    <source>
        <dbReference type="ARBA" id="ARBA00022692"/>
    </source>
</evidence>
<comment type="subunit">
    <text evidence="9">Interacts with CtaA.</text>
</comment>
<accession>A0A917B6E7</accession>
<feature type="transmembrane region" description="Helical" evidence="9">
    <location>
        <begin position="185"/>
        <end position="207"/>
    </location>
</feature>
<name>A0A917B6E7_HALAA</name>
<dbReference type="Pfam" id="PF01040">
    <property type="entry name" value="UbiA"/>
    <property type="match status" value="1"/>
</dbReference>
<dbReference type="EMBL" id="BMEL01000003">
    <property type="protein sequence ID" value="GGF27159.1"/>
    <property type="molecule type" value="Genomic_DNA"/>
</dbReference>
<evidence type="ECO:0000256" key="8">
    <source>
        <dbReference type="ARBA" id="ARBA00047690"/>
    </source>
</evidence>
<dbReference type="PANTHER" id="PTHR43448">
    <property type="entry name" value="PROTOHEME IX FARNESYLTRANSFERASE, MITOCHONDRIAL"/>
    <property type="match status" value="1"/>
</dbReference>
<comment type="miscellaneous">
    <text evidence="9">Carbon 2 of the heme B porphyrin ring is defined according to the Fischer nomenclature.</text>
</comment>
<evidence type="ECO:0000256" key="6">
    <source>
        <dbReference type="ARBA" id="ARBA00023133"/>
    </source>
</evidence>
<keyword evidence="2 9" id="KW-1003">Cell membrane</keyword>
<evidence type="ECO:0000256" key="7">
    <source>
        <dbReference type="ARBA" id="ARBA00023136"/>
    </source>
</evidence>
<comment type="catalytic activity">
    <reaction evidence="8 9">
        <text>heme b + (2E,6E)-farnesyl diphosphate + H2O = Fe(II)-heme o + diphosphate</text>
        <dbReference type="Rhea" id="RHEA:28070"/>
        <dbReference type="ChEBI" id="CHEBI:15377"/>
        <dbReference type="ChEBI" id="CHEBI:33019"/>
        <dbReference type="ChEBI" id="CHEBI:60344"/>
        <dbReference type="ChEBI" id="CHEBI:60530"/>
        <dbReference type="ChEBI" id="CHEBI:175763"/>
        <dbReference type="EC" id="2.5.1.141"/>
    </reaction>
</comment>
<dbReference type="EC" id="2.5.1.141" evidence="9"/>
<evidence type="ECO:0000313" key="11">
    <source>
        <dbReference type="Proteomes" id="UP000660110"/>
    </source>
</evidence>
<reference evidence="10" key="2">
    <citation type="submission" date="2020-09" db="EMBL/GenBank/DDBJ databases">
        <authorList>
            <person name="Sun Q."/>
            <person name="Zhou Y."/>
        </authorList>
    </citation>
    <scope>NUCLEOTIDE SEQUENCE</scope>
    <source>
        <strain evidence="10">CGMCC 1.12153</strain>
    </source>
</reference>
<feature type="transmembrane region" description="Helical" evidence="9">
    <location>
        <begin position="287"/>
        <end position="307"/>
    </location>
</feature>
<dbReference type="InterPro" id="IPR006369">
    <property type="entry name" value="Protohaem_IX_farnesylTrfase"/>
</dbReference>
<dbReference type="PANTHER" id="PTHR43448:SF2">
    <property type="entry name" value="PROTOHEME IX FARNESYLTRANSFERASE, MITOCHONDRIAL"/>
    <property type="match status" value="1"/>
</dbReference>
<evidence type="ECO:0000256" key="1">
    <source>
        <dbReference type="ARBA" id="ARBA00004141"/>
    </source>
</evidence>
<evidence type="ECO:0000256" key="2">
    <source>
        <dbReference type="ARBA" id="ARBA00022475"/>
    </source>
</evidence>
<keyword evidence="6 9" id="KW-0350">Heme biosynthesis</keyword>
<dbReference type="RefSeq" id="WP_188378098.1">
    <property type="nucleotide sequence ID" value="NZ_BMEL01000003.1"/>
</dbReference>
<evidence type="ECO:0000313" key="10">
    <source>
        <dbReference type="EMBL" id="GGF27159.1"/>
    </source>
</evidence>
<feature type="transmembrane region" description="Helical" evidence="9">
    <location>
        <begin position="159"/>
        <end position="179"/>
    </location>
</feature>